<dbReference type="KEGG" id="bth:BT_0319"/>
<dbReference type="EMBL" id="AE015928">
    <property type="protein sequence ID" value="AAO75426.1"/>
    <property type="molecule type" value="Genomic_DNA"/>
</dbReference>
<dbReference type="eggNOG" id="COG4198">
    <property type="taxonomic scope" value="Bacteria"/>
</dbReference>
<dbReference type="SUPFAM" id="SSF48452">
    <property type="entry name" value="TPR-like"/>
    <property type="match status" value="1"/>
</dbReference>
<dbReference type="HOGENOM" id="CLU_2010748_0_0_10"/>
<dbReference type="OrthoDB" id="1109828at2"/>
<dbReference type="InParanoid" id="Q8AAZ3"/>
<evidence type="ECO:0008006" key="3">
    <source>
        <dbReference type="Google" id="ProtNLM"/>
    </source>
</evidence>
<reference evidence="1 2" key="2">
    <citation type="journal article" date="2009" name="Proc. Natl. Acad. Sci. U.S.A.">
        <title>Characterizing a model human gut microbiota composed of members of its two dominant bacterial phyla.</title>
        <authorList>
            <person name="Mahowald M.A."/>
            <person name="Rey F.E."/>
            <person name="Seedorf H."/>
            <person name="Turnbaugh P.J."/>
            <person name="Fulton R.S."/>
            <person name="Wollam A."/>
            <person name="Shah N."/>
            <person name="Wang C."/>
            <person name="Magrini V."/>
            <person name="Wilson R.K."/>
            <person name="Cantarel B.L."/>
            <person name="Coutinho P.M."/>
            <person name="Henrissat B."/>
            <person name="Crock L.W."/>
            <person name="Russell A."/>
            <person name="Verberkmoes N.C."/>
            <person name="Hettich R.L."/>
            <person name="Gordon J.I."/>
        </authorList>
    </citation>
    <scope>NUCLEOTIDE SEQUENCE [LARGE SCALE GENOMIC DNA]</scope>
    <source>
        <strain evidence="2">ATCC 29148 / DSM 2079 / JCM 5827 / CCUG 10774 / NCTC 10582 / VPI-5482 / E50</strain>
    </source>
</reference>
<gene>
    <name evidence="1" type="ordered locus">BT_0319</name>
</gene>
<dbReference type="EnsemblBacteria" id="AAO75426">
    <property type="protein sequence ID" value="AAO75426"/>
    <property type="gene ID" value="BT_0319"/>
</dbReference>
<evidence type="ECO:0000313" key="2">
    <source>
        <dbReference type="Proteomes" id="UP000001414"/>
    </source>
</evidence>
<dbReference type="Gene3D" id="1.25.40.390">
    <property type="match status" value="1"/>
</dbReference>
<name>Q8AAZ3_BACTN</name>
<dbReference type="Pfam" id="PF12741">
    <property type="entry name" value="SusD-like"/>
    <property type="match status" value="1"/>
</dbReference>
<dbReference type="PaxDb" id="226186-BT_0319"/>
<evidence type="ECO:0000313" key="1">
    <source>
        <dbReference type="EMBL" id="AAO75426.1"/>
    </source>
</evidence>
<dbReference type="AlphaFoldDB" id="Q8AAZ3"/>
<accession>Q8AAZ3</accession>
<proteinExistence type="predicted"/>
<organism evidence="1 2">
    <name type="scientific">Bacteroides thetaiotaomicron (strain ATCC 29148 / DSM 2079 / JCM 5827 / CCUG 10774 / NCTC 10582 / VPI-5482 / E50)</name>
    <dbReference type="NCBI Taxonomy" id="226186"/>
    <lineage>
        <taxon>Bacteria</taxon>
        <taxon>Pseudomonadati</taxon>
        <taxon>Bacteroidota</taxon>
        <taxon>Bacteroidia</taxon>
        <taxon>Bacteroidales</taxon>
        <taxon>Bacteroidaceae</taxon>
        <taxon>Bacteroides</taxon>
    </lineage>
</organism>
<dbReference type="InterPro" id="IPR024302">
    <property type="entry name" value="SusD-like"/>
</dbReference>
<dbReference type="DNASU" id="1075513"/>
<dbReference type="InterPro" id="IPR011990">
    <property type="entry name" value="TPR-like_helical_dom_sf"/>
</dbReference>
<dbReference type="Proteomes" id="UP000001414">
    <property type="component" value="Chromosome"/>
</dbReference>
<reference evidence="1 2" key="1">
    <citation type="journal article" date="2003" name="Science">
        <title>A genomic view of the human-Bacteroides thetaiotaomicron symbiosis.</title>
        <authorList>
            <person name="Xu J."/>
            <person name="Bjursell M.K."/>
            <person name="Himrod J."/>
            <person name="Deng S."/>
            <person name="Carmichael L.K."/>
            <person name="Chiang H.C."/>
            <person name="Hooper L.V."/>
            <person name="Gordon J.I."/>
        </authorList>
    </citation>
    <scope>NUCLEOTIDE SEQUENCE [LARGE SCALE GENOMIC DNA]</scope>
    <source>
        <strain evidence="2">ATCC 29148 / DSM 2079 / JCM 5827 / CCUG 10774 / NCTC 10582 / VPI-5482 / E50</strain>
    </source>
</reference>
<keyword evidence="2" id="KW-1185">Reference proteome</keyword>
<sequence length="123" mass="14148">MKQFSYYEKASATITDDAITAYLNANPLDADTEKALEQINTEYYIHTFCNEYEAFANWRRTGYPKLTPARNAASYPNNVTNGEIPRRFIYPTSEITANPVNYNDAVKRLSGGDKMTSRVWWDK</sequence>
<dbReference type="STRING" id="226186.BT_0319"/>
<protein>
    <recommendedName>
        <fullName evidence="3">SusD/RagB family nutrient-binding outer membrane lipoprotein</fullName>
    </recommendedName>
</protein>